<accession>A0A1A9GK30</accession>
<evidence type="ECO:0008006" key="3">
    <source>
        <dbReference type="Google" id="ProtNLM"/>
    </source>
</evidence>
<reference evidence="1 2" key="1">
    <citation type="submission" date="2016-03" db="EMBL/GenBank/DDBJ databases">
        <title>Complete genome sequence of a soil Actinobacterium, Nocardioides dokdonensis FR1436.</title>
        <authorList>
            <person name="Kwon S.-K."/>
            <person name="Kim K."/>
            <person name="Kim J.F."/>
        </authorList>
    </citation>
    <scope>NUCLEOTIDE SEQUENCE [LARGE SCALE GENOMIC DNA]</scope>
    <source>
        <strain evidence="1 2">FR1436</strain>
    </source>
</reference>
<dbReference type="RefSeq" id="WP_068108894.1">
    <property type="nucleotide sequence ID" value="NZ_CP015079.1"/>
</dbReference>
<name>A0A1A9GK30_9ACTN</name>
<dbReference type="PATRIC" id="fig|1300347.3.peg.2007"/>
<dbReference type="AlphaFoldDB" id="A0A1A9GK30"/>
<gene>
    <name evidence="1" type="ORF">I601_2008</name>
</gene>
<dbReference type="Proteomes" id="UP000077868">
    <property type="component" value="Chromosome"/>
</dbReference>
<organism evidence="1 2">
    <name type="scientific">Nocardioides dokdonensis FR1436</name>
    <dbReference type="NCBI Taxonomy" id="1300347"/>
    <lineage>
        <taxon>Bacteria</taxon>
        <taxon>Bacillati</taxon>
        <taxon>Actinomycetota</taxon>
        <taxon>Actinomycetes</taxon>
        <taxon>Propionibacteriales</taxon>
        <taxon>Nocardioidaceae</taxon>
        <taxon>Nocardioides</taxon>
    </lineage>
</organism>
<protein>
    <recommendedName>
        <fullName evidence="3">MmcQ/YjbR family DNA-binding protein</fullName>
    </recommendedName>
</protein>
<sequence>MDLGELHELATSFDGVTRTTREGRARWELGGRLIAREVDATQVVVRVPFDLRDQLVLQHPDVFSVPRRFASHMLVVAALDSDDPDTRGALEEAVAGAWELQRHE</sequence>
<proteinExistence type="predicted"/>
<keyword evidence="2" id="KW-1185">Reference proteome</keyword>
<dbReference type="EMBL" id="CP015079">
    <property type="protein sequence ID" value="ANH38436.1"/>
    <property type="molecule type" value="Genomic_DNA"/>
</dbReference>
<dbReference type="KEGG" id="ndk:I601_2008"/>
<dbReference type="OrthoDB" id="4866162at2"/>
<evidence type="ECO:0000313" key="1">
    <source>
        <dbReference type="EMBL" id="ANH38436.1"/>
    </source>
</evidence>
<evidence type="ECO:0000313" key="2">
    <source>
        <dbReference type="Proteomes" id="UP000077868"/>
    </source>
</evidence>
<dbReference type="STRING" id="1300347.I601_2008"/>